<proteinExistence type="predicted"/>
<dbReference type="EMBL" id="MH078572">
    <property type="protein sequence ID" value="AVP40300.1"/>
    <property type="molecule type" value="Genomic_DNA"/>
</dbReference>
<evidence type="ECO:0000313" key="3">
    <source>
        <dbReference type="Proteomes" id="UP000241797"/>
    </source>
</evidence>
<dbReference type="KEGG" id="vg:54990039"/>
<dbReference type="RefSeq" id="YP_009799550.1">
    <property type="nucleotide sequence ID" value="NC_047945.1"/>
</dbReference>
<name>A0A2P1MXK0_9CAUD</name>
<sequence length="131" mass="15415">MAEEKQISEQDLRMWVEFITFGKVEGKEPSEKQVKQLERLSKRSVNLADASTIAQYLVRLETQSDINNLTAMLDSVFFILRDKINVTTEDIERALDEREKEVQKKFKEDQEAKEKEENSDEKVVQFKKDDK</sequence>
<accession>A0A2P1MXK0</accession>
<dbReference type="GeneID" id="54990039"/>
<dbReference type="Proteomes" id="UP000241797">
    <property type="component" value="Segment"/>
</dbReference>
<evidence type="ECO:0000256" key="1">
    <source>
        <dbReference type="SAM" id="MobiDB-lite"/>
    </source>
</evidence>
<evidence type="ECO:0000313" key="2">
    <source>
        <dbReference type="EMBL" id="AVP40300.1"/>
    </source>
</evidence>
<feature type="region of interest" description="Disordered" evidence="1">
    <location>
        <begin position="106"/>
        <end position="131"/>
    </location>
</feature>
<reference evidence="2 3" key="1">
    <citation type="submission" date="2018-03" db="EMBL/GenBank/DDBJ databases">
        <title>Isolation, the biological characteristics and genomics of two new strains of lysate Staphylococcus aureus phage.</title>
        <authorList>
            <person name="Jin X."/>
            <person name="Zhang C."/>
        </authorList>
    </citation>
    <scope>NUCLEOTIDE SEQUENCE [LARGE SCALE GENOMIC DNA]</scope>
</reference>
<protein>
    <submittedName>
        <fullName evidence="2">Uncharacterized protein</fullName>
    </submittedName>
</protein>
<keyword evidence="3" id="KW-1185">Reference proteome</keyword>
<organism evidence="2 3">
    <name type="scientific">Staphylococcus phage phiSA_BS1</name>
    <dbReference type="NCBI Taxonomy" id="2126734"/>
    <lineage>
        <taxon>Viruses</taxon>
        <taxon>Duplodnaviria</taxon>
        <taxon>Heunggongvirae</taxon>
        <taxon>Uroviricota</taxon>
        <taxon>Caudoviricetes</taxon>
        <taxon>Herelleviridae</taxon>
        <taxon>Twortvirinae</taxon>
        <taxon>Baoshanvirus</taxon>
        <taxon>Baoshanvirus BS1</taxon>
    </lineage>
</organism>